<name>A0ACB8V1E9_9EURO</name>
<comment type="caution">
    <text evidence="1">The sequence shown here is derived from an EMBL/GenBank/DDBJ whole genome shotgun (WGS) entry which is preliminary data.</text>
</comment>
<sequence length="293" mass="33506">MTPPAVISNAPAFGSLLLGSLSLYHALLSQCSRSFASSPKADEIRGFIKTRFRKDSKLQSISKIANALRAGHEALDLFQSYARKEKESIQRVDSLLAATRSLLKKTFEERRDQAAKATPLDRTSPTSRERLKQRSEALRVHTDRQSILSRPRPVVRGRRRVPVLVSARGIPFLRIKKPQPRSLSYTIKGLLDARWKRITIRDRLEQELLRAQDEDFWDRVTGHCDVVLWEMSVKDSLDCIKNTILAGDRVNRRMAQNMWEVVLKERELAEREAAERKKQQAKIPNPDGKSDSI</sequence>
<organism evidence="1">
    <name type="scientific">Ophidiomyces ophidiicola</name>
    <dbReference type="NCBI Taxonomy" id="1387563"/>
    <lineage>
        <taxon>Eukaryota</taxon>
        <taxon>Fungi</taxon>
        <taxon>Dikarya</taxon>
        <taxon>Ascomycota</taxon>
        <taxon>Pezizomycotina</taxon>
        <taxon>Eurotiomycetes</taxon>
        <taxon>Eurotiomycetidae</taxon>
        <taxon>Onygenales</taxon>
        <taxon>Onygenaceae</taxon>
        <taxon>Ophidiomyces</taxon>
    </lineage>
</organism>
<proteinExistence type="predicted"/>
<protein>
    <submittedName>
        <fullName evidence="1">Uncharacterized protein</fullName>
    </submittedName>
</protein>
<reference evidence="1" key="1">
    <citation type="journal article" date="2022" name="bioRxiv">
        <title>Population genetic analysis of Ophidiomyces ophidiicola, the causative agent of snake fungal disease, indicates recent introductions to the USA.</title>
        <authorList>
            <person name="Ladner J.T."/>
            <person name="Palmer J.M."/>
            <person name="Ettinger C.L."/>
            <person name="Stajich J.E."/>
            <person name="Farrell T.M."/>
            <person name="Glorioso B.M."/>
            <person name="Lawson B."/>
            <person name="Price S.J."/>
            <person name="Stengle A.G."/>
            <person name="Grear D.A."/>
            <person name="Lorch J.M."/>
        </authorList>
    </citation>
    <scope>NUCLEOTIDE SEQUENCE</scope>
    <source>
        <strain evidence="1">NWHC 24266-5</strain>
    </source>
</reference>
<gene>
    <name evidence="1" type="ORF">LOY88_001560</name>
</gene>
<evidence type="ECO:0000313" key="1">
    <source>
        <dbReference type="EMBL" id="KAI2390475.1"/>
    </source>
</evidence>
<dbReference type="EMBL" id="JALBCA010000017">
    <property type="protein sequence ID" value="KAI2390475.1"/>
    <property type="molecule type" value="Genomic_DNA"/>
</dbReference>
<accession>A0ACB8V1E9</accession>